<accession>A0A2G8SGD2</accession>
<reference evidence="1 2" key="1">
    <citation type="journal article" date="2015" name="Sci. Rep.">
        <title>Chromosome-level genome map provides insights into diverse defense mechanisms in the medicinal fungus Ganoderma sinense.</title>
        <authorList>
            <person name="Zhu Y."/>
            <person name="Xu J."/>
            <person name="Sun C."/>
            <person name="Zhou S."/>
            <person name="Xu H."/>
            <person name="Nelson D.R."/>
            <person name="Qian J."/>
            <person name="Song J."/>
            <person name="Luo H."/>
            <person name="Xiang L."/>
            <person name="Li Y."/>
            <person name="Xu Z."/>
            <person name="Ji A."/>
            <person name="Wang L."/>
            <person name="Lu S."/>
            <person name="Hayward A."/>
            <person name="Sun W."/>
            <person name="Li X."/>
            <person name="Schwartz D.C."/>
            <person name="Wang Y."/>
            <person name="Chen S."/>
        </authorList>
    </citation>
    <scope>NUCLEOTIDE SEQUENCE [LARGE SCALE GENOMIC DNA]</scope>
    <source>
        <strain evidence="1 2">ZZ0214-1</strain>
    </source>
</reference>
<proteinExistence type="predicted"/>
<comment type="caution">
    <text evidence="1">The sequence shown here is derived from an EMBL/GenBank/DDBJ whole genome shotgun (WGS) entry which is preliminary data.</text>
</comment>
<sequence length="281" mass="32394">MTTIGYAKKIEEIEELVTPKYLTGIWQGIKAADVKKPTPHTFAMLEILRGNLYQLRQCASIVDALLRTRPIVPKASPITITKENCSEIKLGEIEDELHRLCTKDILTFLSRSQSTGMRGQYQSPTMYHWEVHVKEMIAGKMREKMNTWEGRLLEPAEVKIPSKKLRSALEGELNALHDAVMKARTARQKVPSIRMQDDIVLLYSCASEAEQLCLTLQQFWCSIMQTAAVSSGPLPQKPPAYKTIQQHSWVHEDQKYPRREWFGKNRFEMVFGWRYPKARET</sequence>
<dbReference type="AlphaFoldDB" id="A0A2G8SGD2"/>
<protein>
    <submittedName>
        <fullName evidence="1">Uncharacterized protein</fullName>
    </submittedName>
</protein>
<organism evidence="1 2">
    <name type="scientific">Ganoderma sinense ZZ0214-1</name>
    <dbReference type="NCBI Taxonomy" id="1077348"/>
    <lineage>
        <taxon>Eukaryota</taxon>
        <taxon>Fungi</taxon>
        <taxon>Dikarya</taxon>
        <taxon>Basidiomycota</taxon>
        <taxon>Agaricomycotina</taxon>
        <taxon>Agaricomycetes</taxon>
        <taxon>Polyporales</taxon>
        <taxon>Polyporaceae</taxon>
        <taxon>Ganoderma</taxon>
    </lineage>
</organism>
<dbReference type="EMBL" id="AYKW01000009">
    <property type="protein sequence ID" value="PIL32826.1"/>
    <property type="molecule type" value="Genomic_DNA"/>
</dbReference>
<dbReference type="Proteomes" id="UP000230002">
    <property type="component" value="Unassembled WGS sequence"/>
</dbReference>
<keyword evidence="2" id="KW-1185">Reference proteome</keyword>
<evidence type="ECO:0000313" key="2">
    <source>
        <dbReference type="Proteomes" id="UP000230002"/>
    </source>
</evidence>
<gene>
    <name evidence="1" type="ORF">GSI_04943</name>
</gene>
<evidence type="ECO:0000313" key="1">
    <source>
        <dbReference type="EMBL" id="PIL32826.1"/>
    </source>
</evidence>
<name>A0A2G8SGD2_9APHY</name>